<dbReference type="Proteomes" id="UP000306441">
    <property type="component" value="Unassembled WGS sequence"/>
</dbReference>
<dbReference type="RefSeq" id="WP_136355570.1">
    <property type="nucleotide sequence ID" value="NZ_SSNY01000003.1"/>
</dbReference>
<keyword evidence="3" id="KW-0808">Transferase</keyword>
<feature type="transmembrane region" description="Helical" evidence="1">
    <location>
        <begin position="313"/>
        <end position="334"/>
    </location>
</feature>
<organism evidence="3 4">
    <name type="scientific">Ollibium composti</name>
    <dbReference type="NCBI Taxonomy" id="2675109"/>
    <lineage>
        <taxon>Bacteria</taxon>
        <taxon>Pseudomonadati</taxon>
        <taxon>Pseudomonadota</taxon>
        <taxon>Alphaproteobacteria</taxon>
        <taxon>Hyphomicrobiales</taxon>
        <taxon>Phyllobacteriaceae</taxon>
        <taxon>Ollibium</taxon>
    </lineage>
</organism>
<feature type="transmembrane region" description="Helical" evidence="1">
    <location>
        <begin position="288"/>
        <end position="307"/>
    </location>
</feature>
<accession>A0ABY2Q968</accession>
<dbReference type="InterPro" id="IPR050879">
    <property type="entry name" value="Acyltransferase_3"/>
</dbReference>
<keyword evidence="1" id="KW-1133">Transmembrane helix</keyword>
<dbReference type="PANTHER" id="PTHR23028:SF53">
    <property type="entry name" value="ACYL_TRANSF_3 DOMAIN-CONTAINING PROTEIN"/>
    <property type="match status" value="1"/>
</dbReference>
<evidence type="ECO:0000256" key="1">
    <source>
        <dbReference type="SAM" id="Phobius"/>
    </source>
</evidence>
<keyword evidence="1" id="KW-0812">Transmembrane</keyword>
<gene>
    <name evidence="3" type="ORF">E6C48_07255</name>
</gene>
<dbReference type="Pfam" id="PF01757">
    <property type="entry name" value="Acyl_transf_3"/>
    <property type="match status" value="1"/>
</dbReference>
<dbReference type="PANTHER" id="PTHR23028">
    <property type="entry name" value="ACETYLTRANSFERASE"/>
    <property type="match status" value="1"/>
</dbReference>
<keyword evidence="1" id="KW-0472">Membrane</keyword>
<evidence type="ECO:0000259" key="2">
    <source>
        <dbReference type="Pfam" id="PF01757"/>
    </source>
</evidence>
<comment type="caution">
    <text evidence="3">The sequence shown here is derived from an EMBL/GenBank/DDBJ whole genome shotgun (WGS) entry which is preliminary data.</text>
</comment>
<dbReference type="InterPro" id="IPR002656">
    <property type="entry name" value="Acyl_transf_3_dom"/>
</dbReference>
<evidence type="ECO:0000313" key="3">
    <source>
        <dbReference type="EMBL" id="THF58397.1"/>
    </source>
</evidence>
<feature type="transmembrane region" description="Helical" evidence="1">
    <location>
        <begin position="155"/>
        <end position="186"/>
    </location>
</feature>
<dbReference type="EMBL" id="SSNY01000003">
    <property type="protein sequence ID" value="THF58397.1"/>
    <property type="molecule type" value="Genomic_DNA"/>
</dbReference>
<reference evidence="3 4" key="1">
    <citation type="submission" date="2019-04" db="EMBL/GenBank/DDBJ databases">
        <title>Mesorhizobium composti sp. nov., isolated from compost.</title>
        <authorList>
            <person name="Lin S.-Y."/>
            <person name="Hameed A."/>
            <person name="Hsieh Y.-T."/>
            <person name="Young C.-C."/>
        </authorList>
    </citation>
    <scope>NUCLEOTIDE SEQUENCE [LARGE SCALE GENOMIC DNA]</scope>
    <source>
        <strain evidence="3 4">CC-YTH430</strain>
    </source>
</reference>
<feature type="transmembrane region" description="Helical" evidence="1">
    <location>
        <begin position="249"/>
        <end position="267"/>
    </location>
</feature>
<proteinExistence type="predicted"/>
<keyword evidence="4" id="KW-1185">Reference proteome</keyword>
<keyword evidence="3" id="KW-0012">Acyltransferase</keyword>
<feature type="domain" description="Acyltransferase 3" evidence="2">
    <location>
        <begin position="19"/>
        <end position="335"/>
    </location>
</feature>
<feature type="transmembrane region" description="Helical" evidence="1">
    <location>
        <begin position="225"/>
        <end position="243"/>
    </location>
</feature>
<protein>
    <submittedName>
        <fullName evidence="3">Acyltransferase</fullName>
    </submittedName>
</protein>
<evidence type="ECO:0000313" key="4">
    <source>
        <dbReference type="Proteomes" id="UP000306441"/>
    </source>
</evidence>
<feature type="transmembrane region" description="Helical" evidence="1">
    <location>
        <begin position="48"/>
        <end position="66"/>
    </location>
</feature>
<feature type="transmembrane region" description="Helical" evidence="1">
    <location>
        <begin position="86"/>
        <end position="110"/>
    </location>
</feature>
<sequence>MALTRGGNAKTAMRTGYRPELDGVRAICILFTVANHVPGTPRLINGSVGVDIFFALSGWLITWLLIHDTHDGRGAKLASYYIRRVFRIVPLYALTVILYGLAALALGFLTGSDAEILNFRDGLPYFATFNGEYMHQETGTLFGHSWTLGIEEKFYIIWPFIMVFLWNSRLFAVTALASALLSLIWIGQNPELLIRGYAGLSFGAALAVAASQSGRLRVRLQSQKTAWLALVGIAASYTGSLALPHLYLWNVGIAFFAAGLIGNLWLAQGEWLLSRALSMRPLAAAGRLTYAVYLTHVLTMNVVVLIMTKLNIAMPWMAVFVLSYAASIAVAYVLHRAVEKPLIEVGREIAKRSANRVTVPAFSTIALQSRHLSS</sequence>
<dbReference type="GO" id="GO:0016746">
    <property type="term" value="F:acyltransferase activity"/>
    <property type="evidence" value="ECO:0007669"/>
    <property type="project" value="UniProtKB-KW"/>
</dbReference>
<name>A0ABY2Q968_9HYPH</name>
<feature type="transmembrane region" description="Helical" evidence="1">
    <location>
        <begin position="192"/>
        <end position="213"/>
    </location>
</feature>